<organism evidence="2 3">
    <name type="scientific">Candidatus Mycoplasma haematobovis</name>
    <dbReference type="NCBI Taxonomy" id="432608"/>
    <lineage>
        <taxon>Bacteria</taxon>
        <taxon>Bacillati</taxon>
        <taxon>Mycoplasmatota</taxon>
        <taxon>Mollicutes</taxon>
        <taxon>Mycoplasmataceae</taxon>
        <taxon>Mycoplasma</taxon>
    </lineage>
</organism>
<accession>A0A1A9QDP6</accession>
<dbReference type="STRING" id="432608.A6V39_00835"/>
<evidence type="ECO:0000313" key="3">
    <source>
        <dbReference type="Proteomes" id="UP000077623"/>
    </source>
</evidence>
<dbReference type="Proteomes" id="UP000077623">
    <property type="component" value="Unassembled WGS sequence"/>
</dbReference>
<evidence type="ECO:0000313" key="2">
    <source>
        <dbReference type="EMBL" id="OAL10597.1"/>
    </source>
</evidence>
<gene>
    <name evidence="2" type="ORF">A6V39_00835</name>
</gene>
<reference evidence="3" key="1">
    <citation type="submission" date="2016-04" db="EMBL/GenBank/DDBJ databases">
        <authorList>
            <person name="Quiroz-Castaneda R.E."/>
            <person name="Martinez-Ocampo F."/>
        </authorList>
    </citation>
    <scope>NUCLEOTIDE SEQUENCE [LARGE SCALE GENOMIC DNA]</scope>
    <source>
        <strain evidence="3">INIFAP01</strain>
    </source>
</reference>
<proteinExistence type="predicted"/>
<protein>
    <submittedName>
        <fullName evidence="2">Uncharacterized protein</fullName>
    </submittedName>
</protein>
<dbReference type="EMBL" id="LWUJ01000010">
    <property type="protein sequence ID" value="OAL10597.1"/>
    <property type="molecule type" value="Genomic_DNA"/>
</dbReference>
<dbReference type="RefSeq" id="WP_187149832.1">
    <property type="nucleotide sequence ID" value="NZ_LWUJ01000010.1"/>
</dbReference>
<keyword evidence="1" id="KW-0472">Membrane</keyword>
<feature type="transmembrane region" description="Helical" evidence="1">
    <location>
        <begin position="6"/>
        <end position="30"/>
    </location>
</feature>
<evidence type="ECO:0000256" key="1">
    <source>
        <dbReference type="SAM" id="Phobius"/>
    </source>
</evidence>
<keyword evidence="3" id="KW-1185">Reference proteome</keyword>
<sequence length="138" mass="14875">MALNTIGKVAIGAACTGIAGSTGVGCYFLFKQPTPITISKLIEQEHKGKEILSSTNKSKGVQAWTNYKNNALNKNKPKDQDAWSITGWPVTEPRAGTTVSEAPDGLVAACQSKKTTKVKDNQDPTYKNFVDWCLVNKG</sequence>
<keyword evidence="1" id="KW-0812">Transmembrane</keyword>
<keyword evidence="1" id="KW-1133">Transmembrane helix</keyword>
<name>A0A1A9QDP6_9MOLU</name>
<comment type="caution">
    <text evidence="2">The sequence shown here is derived from an EMBL/GenBank/DDBJ whole genome shotgun (WGS) entry which is preliminary data.</text>
</comment>
<dbReference type="AlphaFoldDB" id="A0A1A9QDP6"/>